<feature type="transmembrane region" description="Helical" evidence="8">
    <location>
        <begin position="414"/>
        <end position="432"/>
    </location>
</feature>
<dbReference type="EMBL" id="LCFP01000005">
    <property type="protein sequence ID" value="KKS97805.1"/>
    <property type="molecule type" value="Genomic_DNA"/>
</dbReference>
<gene>
    <name evidence="10" type="ORF">UV73_C0005G0082</name>
</gene>
<sequence length="437" mass="50805">MIRKIVRRKKFAFLLLFVFLVSGIRLIYWRTYPHIFVNADTDSYYRVGQKIIGGQILIDDLRSPLYPLFLMLPALLNNRPETAIYSPSFYRDMTVVILAQSLLGLLSLLLTFRLAKKLGFSPAASYFFALFMGLNIMVFSMERLLLTETLCGFIVLMFANLLLSILNSYRPSKLFLMGLVAALLFLTKPVYFLLPLPVVMLLLLRYGKKFLFHGFLWLLSAALMTAGYIYLNFLNYGYTGLSRAGEIGLLGKIIIYKLDISPANNNYYYPFLKQYLAENRETHPFRFMDFALPFYWDKKEKMNQLVPLVRSVILHNFPDYITKTLREIPYGITEANNEVILSTHGTRENRSIIFLYETYRYLQYSLLAIIPIALWQVRSFFRKKNAASSKWLAVSLLALYHILLTVFIDYGEFGRVLSISQVFSYLTVLYLLRPAYQ</sequence>
<feature type="transmembrane region" description="Helical" evidence="8">
    <location>
        <begin position="210"/>
        <end position="231"/>
    </location>
</feature>
<accession>A0A0G1DIY2</accession>
<comment type="subcellular location">
    <subcellularLocation>
        <location evidence="1">Cell membrane</location>
        <topology evidence="1">Multi-pass membrane protein</topology>
    </subcellularLocation>
</comment>
<evidence type="ECO:0000256" key="5">
    <source>
        <dbReference type="ARBA" id="ARBA00022692"/>
    </source>
</evidence>
<feature type="transmembrane region" description="Helical" evidence="8">
    <location>
        <begin position="389"/>
        <end position="408"/>
    </location>
</feature>
<dbReference type="Pfam" id="PF13231">
    <property type="entry name" value="PMT_2"/>
    <property type="match status" value="1"/>
</dbReference>
<name>A0A0G1DIY2_9BACT</name>
<evidence type="ECO:0000256" key="8">
    <source>
        <dbReference type="SAM" id="Phobius"/>
    </source>
</evidence>
<evidence type="ECO:0000256" key="2">
    <source>
        <dbReference type="ARBA" id="ARBA00022475"/>
    </source>
</evidence>
<keyword evidence="5 8" id="KW-0812">Transmembrane</keyword>
<feature type="domain" description="Glycosyltransferase RgtA/B/C/D-like" evidence="9">
    <location>
        <begin position="92"/>
        <end position="221"/>
    </location>
</feature>
<dbReference type="InterPro" id="IPR050297">
    <property type="entry name" value="LipidA_mod_glycosyltrf_83"/>
</dbReference>
<dbReference type="STRING" id="1618443.UV73_C0005G0082"/>
<feature type="transmembrane region" description="Helical" evidence="8">
    <location>
        <begin position="93"/>
        <end position="112"/>
    </location>
</feature>
<dbReference type="GO" id="GO:0016763">
    <property type="term" value="F:pentosyltransferase activity"/>
    <property type="evidence" value="ECO:0007669"/>
    <property type="project" value="TreeGrafter"/>
</dbReference>
<evidence type="ECO:0000256" key="4">
    <source>
        <dbReference type="ARBA" id="ARBA00022679"/>
    </source>
</evidence>
<evidence type="ECO:0000256" key="7">
    <source>
        <dbReference type="ARBA" id="ARBA00023136"/>
    </source>
</evidence>
<keyword evidence="6 8" id="KW-1133">Transmembrane helix</keyword>
<evidence type="ECO:0000256" key="6">
    <source>
        <dbReference type="ARBA" id="ARBA00022989"/>
    </source>
</evidence>
<organism evidence="10 11">
    <name type="scientific">Candidatus Gottesmanbacteria bacterium GW2011_GWA2_43_14</name>
    <dbReference type="NCBI Taxonomy" id="1618443"/>
    <lineage>
        <taxon>Bacteria</taxon>
        <taxon>Candidatus Gottesmaniibacteriota</taxon>
    </lineage>
</organism>
<feature type="transmembrane region" description="Helical" evidence="8">
    <location>
        <begin position="175"/>
        <end position="203"/>
    </location>
</feature>
<evidence type="ECO:0000259" key="9">
    <source>
        <dbReference type="Pfam" id="PF13231"/>
    </source>
</evidence>
<keyword evidence="2" id="KW-1003">Cell membrane</keyword>
<dbReference type="GO" id="GO:0009103">
    <property type="term" value="P:lipopolysaccharide biosynthetic process"/>
    <property type="evidence" value="ECO:0007669"/>
    <property type="project" value="UniProtKB-ARBA"/>
</dbReference>
<evidence type="ECO:0000256" key="3">
    <source>
        <dbReference type="ARBA" id="ARBA00022676"/>
    </source>
</evidence>
<keyword evidence="3" id="KW-0328">Glycosyltransferase</keyword>
<keyword evidence="4" id="KW-0808">Transferase</keyword>
<keyword evidence="7 8" id="KW-0472">Membrane</keyword>
<proteinExistence type="predicted"/>
<evidence type="ECO:0000313" key="11">
    <source>
        <dbReference type="Proteomes" id="UP000034894"/>
    </source>
</evidence>
<dbReference type="AlphaFoldDB" id="A0A0G1DIY2"/>
<feature type="transmembrane region" description="Helical" evidence="8">
    <location>
        <begin position="118"/>
        <end position="138"/>
    </location>
</feature>
<dbReference type="GO" id="GO:0005886">
    <property type="term" value="C:plasma membrane"/>
    <property type="evidence" value="ECO:0007669"/>
    <property type="project" value="UniProtKB-SubCell"/>
</dbReference>
<comment type="caution">
    <text evidence="10">The sequence shown here is derived from an EMBL/GenBank/DDBJ whole genome shotgun (WGS) entry which is preliminary data.</text>
</comment>
<dbReference type="PANTHER" id="PTHR33908:SF11">
    <property type="entry name" value="MEMBRANE PROTEIN"/>
    <property type="match status" value="1"/>
</dbReference>
<evidence type="ECO:0000313" key="10">
    <source>
        <dbReference type="EMBL" id="KKS97805.1"/>
    </source>
</evidence>
<feature type="transmembrane region" description="Helical" evidence="8">
    <location>
        <begin position="150"/>
        <end position="169"/>
    </location>
</feature>
<feature type="transmembrane region" description="Helical" evidence="8">
    <location>
        <begin position="12"/>
        <end position="31"/>
    </location>
</feature>
<dbReference type="PANTHER" id="PTHR33908">
    <property type="entry name" value="MANNOSYLTRANSFERASE YKCB-RELATED"/>
    <property type="match status" value="1"/>
</dbReference>
<dbReference type="Proteomes" id="UP000034894">
    <property type="component" value="Unassembled WGS sequence"/>
</dbReference>
<reference evidence="10 11" key="1">
    <citation type="journal article" date="2015" name="Nature">
        <title>rRNA introns, odd ribosomes, and small enigmatic genomes across a large radiation of phyla.</title>
        <authorList>
            <person name="Brown C.T."/>
            <person name="Hug L.A."/>
            <person name="Thomas B.C."/>
            <person name="Sharon I."/>
            <person name="Castelle C.J."/>
            <person name="Singh A."/>
            <person name="Wilkins M.J."/>
            <person name="Williams K.H."/>
            <person name="Banfield J.F."/>
        </authorList>
    </citation>
    <scope>NUCLEOTIDE SEQUENCE [LARGE SCALE GENOMIC DNA]</scope>
</reference>
<dbReference type="InterPro" id="IPR038731">
    <property type="entry name" value="RgtA/B/C-like"/>
</dbReference>
<protein>
    <recommendedName>
        <fullName evidence="9">Glycosyltransferase RgtA/B/C/D-like domain-containing protein</fullName>
    </recommendedName>
</protein>
<evidence type="ECO:0000256" key="1">
    <source>
        <dbReference type="ARBA" id="ARBA00004651"/>
    </source>
</evidence>